<name>A0A1G9UNN4_ALLAB</name>
<evidence type="ECO:0000313" key="7">
    <source>
        <dbReference type="Proteomes" id="UP000183376"/>
    </source>
</evidence>
<dbReference type="GO" id="GO:0003700">
    <property type="term" value="F:DNA-binding transcription factor activity"/>
    <property type="evidence" value="ECO:0007669"/>
    <property type="project" value="InterPro"/>
</dbReference>
<dbReference type="InterPro" id="IPR018060">
    <property type="entry name" value="HTH_AraC"/>
</dbReference>
<evidence type="ECO:0000256" key="1">
    <source>
        <dbReference type="ARBA" id="ARBA00023015"/>
    </source>
</evidence>
<dbReference type="EMBL" id="LT629701">
    <property type="protein sequence ID" value="SDM61529.1"/>
    <property type="molecule type" value="Genomic_DNA"/>
</dbReference>
<dbReference type="InterPro" id="IPR035418">
    <property type="entry name" value="AraC-bd_2"/>
</dbReference>
<keyword evidence="3" id="KW-0804">Transcription</keyword>
<dbReference type="GO" id="GO:0000976">
    <property type="term" value="F:transcription cis-regulatory region binding"/>
    <property type="evidence" value="ECO:0007669"/>
    <property type="project" value="TreeGrafter"/>
</dbReference>
<evidence type="ECO:0000259" key="5">
    <source>
        <dbReference type="PROSITE" id="PS01124"/>
    </source>
</evidence>
<gene>
    <name evidence="6" type="ORF">SAMN04489726_2518</name>
</gene>
<reference evidence="6 7" key="1">
    <citation type="submission" date="2016-10" db="EMBL/GenBank/DDBJ databases">
        <authorList>
            <person name="de Groot N.N."/>
        </authorList>
    </citation>
    <scope>NUCLEOTIDE SEQUENCE [LARGE SCALE GENOMIC DNA]</scope>
    <source>
        <strain evidence="6 7">DSM 44149</strain>
    </source>
</reference>
<feature type="region of interest" description="Disordered" evidence="4">
    <location>
        <begin position="302"/>
        <end position="329"/>
    </location>
</feature>
<keyword evidence="1" id="KW-0805">Transcription regulation</keyword>
<accession>A0A1G9UNN4</accession>
<dbReference type="PANTHER" id="PTHR47894:SF1">
    <property type="entry name" value="HTH-TYPE TRANSCRIPTIONAL REGULATOR VQSM"/>
    <property type="match status" value="1"/>
</dbReference>
<dbReference type="AlphaFoldDB" id="A0A1G9UNN4"/>
<sequence length="329" mass="37550">MRYHNWTIDSTEAWTELSDSFMPMRHRYRDPIAWQAGLSAQQSAAYCLLRWDQRGDRIAHRTRDLVRQVPGDEHYWVVLPQVGRYSMWHDDEPLHVDPGGAVIIRFDQICRIRIPESRSYAFRVPRAEFDHRLPAALNLRVDMTTGLGRVTANLITSVHEQADALNAREFNTLCDRIGDLLCMQALGDLRPQRADRADAAAAIRRCVRERVGRTDLSLPAVARALGWSPRQIWLILHEEGTTFRDLRQDESLRAARDLLATGEAQISEIAARTGFTPTWFSSAFKARFGETPREFRQRRIAETPIRPDGAPQDAPPTCAAARPHRAIPE</sequence>
<organism evidence="6 7">
    <name type="scientific">Allokutzneria albata</name>
    <name type="common">Kibdelosporangium albatum</name>
    <dbReference type="NCBI Taxonomy" id="211114"/>
    <lineage>
        <taxon>Bacteria</taxon>
        <taxon>Bacillati</taxon>
        <taxon>Actinomycetota</taxon>
        <taxon>Actinomycetes</taxon>
        <taxon>Pseudonocardiales</taxon>
        <taxon>Pseudonocardiaceae</taxon>
        <taxon>Allokutzneria</taxon>
    </lineage>
</organism>
<feature type="domain" description="HTH araC/xylS-type" evidence="5">
    <location>
        <begin position="201"/>
        <end position="298"/>
    </location>
</feature>
<dbReference type="SMART" id="SM00342">
    <property type="entry name" value="HTH_ARAC"/>
    <property type="match status" value="1"/>
</dbReference>
<dbReference type="PANTHER" id="PTHR47894">
    <property type="entry name" value="HTH-TYPE TRANSCRIPTIONAL REGULATOR GADX"/>
    <property type="match status" value="1"/>
</dbReference>
<keyword evidence="7" id="KW-1185">Reference proteome</keyword>
<evidence type="ECO:0000313" key="6">
    <source>
        <dbReference type="EMBL" id="SDM61529.1"/>
    </source>
</evidence>
<dbReference type="Pfam" id="PF12833">
    <property type="entry name" value="HTH_18"/>
    <property type="match status" value="1"/>
</dbReference>
<dbReference type="Gene3D" id="1.10.10.60">
    <property type="entry name" value="Homeodomain-like"/>
    <property type="match status" value="1"/>
</dbReference>
<evidence type="ECO:0000256" key="3">
    <source>
        <dbReference type="ARBA" id="ARBA00023163"/>
    </source>
</evidence>
<protein>
    <submittedName>
        <fullName evidence="6">AraC-type DNA-binding protein</fullName>
    </submittedName>
</protein>
<dbReference type="InterPro" id="IPR009057">
    <property type="entry name" value="Homeodomain-like_sf"/>
</dbReference>
<keyword evidence="2 6" id="KW-0238">DNA-binding</keyword>
<dbReference type="eggNOG" id="COG2207">
    <property type="taxonomic scope" value="Bacteria"/>
</dbReference>
<dbReference type="Proteomes" id="UP000183376">
    <property type="component" value="Chromosome I"/>
</dbReference>
<proteinExistence type="predicted"/>
<evidence type="ECO:0000256" key="4">
    <source>
        <dbReference type="SAM" id="MobiDB-lite"/>
    </source>
</evidence>
<dbReference type="SUPFAM" id="SSF46689">
    <property type="entry name" value="Homeodomain-like"/>
    <property type="match status" value="1"/>
</dbReference>
<dbReference type="STRING" id="211114.SAMN04489726_2518"/>
<evidence type="ECO:0000256" key="2">
    <source>
        <dbReference type="ARBA" id="ARBA00023125"/>
    </source>
</evidence>
<dbReference type="Pfam" id="PF14525">
    <property type="entry name" value="AraC_binding_2"/>
    <property type="match status" value="1"/>
</dbReference>
<dbReference type="GO" id="GO:0005829">
    <property type="term" value="C:cytosol"/>
    <property type="evidence" value="ECO:0007669"/>
    <property type="project" value="TreeGrafter"/>
</dbReference>
<dbReference type="PROSITE" id="PS01124">
    <property type="entry name" value="HTH_ARAC_FAMILY_2"/>
    <property type="match status" value="1"/>
</dbReference>